<accession>A0A2M9ZN98</accession>
<organism evidence="2 4">
    <name type="scientific">Leptospira perolatii</name>
    <dbReference type="NCBI Taxonomy" id="2023191"/>
    <lineage>
        <taxon>Bacteria</taxon>
        <taxon>Pseudomonadati</taxon>
        <taxon>Spirochaetota</taxon>
        <taxon>Spirochaetia</taxon>
        <taxon>Leptospirales</taxon>
        <taxon>Leptospiraceae</taxon>
        <taxon>Leptospira</taxon>
    </lineage>
</organism>
<evidence type="ECO:0000313" key="3">
    <source>
        <dbReference type="Proteomes" id="UP000231962"/>
    </source>
</evidence>
<dbReference type="PANTHER" id="PTHR34801">
    <property type="entry name" value="EXPRESSED PROTEIN"/>
    <property type="match status" value="1"/>
</dbReference>
<comment type="caution">
    <text evidence="2">The sequence shown here is derived from an EMBL/GenBank/DDBJ whole genome shotgun (WGS) entry which is preliminary data.</text>
</comment>
<dbReference type="Pfam" id="PF07386">
    <property type="entry name" value="DUF1499"/>
    <property type="match status" value="1"/>
</dbReference>
<dbReference type="Proteomes" id="UP000231990">
    <property type="component" value="Unassembled WGS sequence"/>
</dbReference>
<keyword evidence="3" id="KW-1185">Reference proteome</keyword>
<protein>
    <recommendedName>
        <fullName evidence="5">DUF1499 domain-containing protein</fullName>
    </recommendedName>
</protein>
<dbReference type="PIRSF" id="PIRSF026426">
    <property type="entry name" value="DUF1499"/>
    <property type="match status" value="1"/>
</dbReference>
<evidence type="ECO:0000313" key="4">
    <source>
        <dbReference type="Proteomes" id="UP000231990"/>
    </source>
</evidence>
<dbReference type="InterPro" id="IPR010865">
    <property type="entry name" value="DUF1499"/>
</dbReference>
<evidence type="ECO:0000313" key="2">
    <source>
        <dbReference type="EMBL" id="PJZ73558.1"/>
    </source>
</evidence>
<evidence type="ECO:0008006" key="5">
    <source>
        <dbReference type="Google" id="ProtNLM"/>
    </source>
</evidence>
<reference evidence="3 4" key="1">
    <citation type="submission" date="2017-07" db="EMBL/GenBank/DDBJ databases">
        <title>Leptospira spp. isolated from tropical soils.</title>
        <authorList>
            <person name="Thibeaux R."/>
            <person name="Iraola G."/>
            <person name="Ferres I."/>
            <person name="Bierque E."/>
            <person name="Girault D."/>
            <person name="Soupe-Gilbert M.-E."/>
            <person name="Picardeau M."/>
            <person name="Goarant C."/>
        </authorList>
    </citation>
    <scope>NUCLEOTIDE SEQUENCE [LARGE SCALE GENOMIC DNA]</scope>
    <source>
        <strain evidence="2 4">FH1-B-B1</strain>
        <strain evidence="1 3">FH1-B-C1</strain>
    </source>
</reference>
<proteinExistence type="predicted"/>
<dbReference type="EMBL" id="NPDZ01000004">
    <property type="protein sequence ID" value="PJZ73558.1"/>
    <property type="molecule type" value="Genomic_DNA"/>
</dbReference>
<dbReference type="EMBL" id="NPDY01000008">
    <property type="protein sequence ID" value="PJZ69571.1"/>
    <property type="molecule type" value="Genomic_DNA"/>
</dbReference>
<dbReference type="PANTHER" id="PTHR34801:SF6">
    <property type="entry name" value="SLL1620 PROTEIN"/>
    <property type="match status" value="1"/>
</dbReference>
<dbReference type="Proteomes" id="UP000231962">
    <property type="component" value="Unassembled WGS sequence"/>
</dbReference>
<dbReference type="OrthoDB" id="9793534at2"/>
<dbReference type="RefSeq" id="WP_100713854.1">
    <property type="nucleotide sequence ID" value="NZ_NPDY01000008.1"/>
</dbReference>
<sequence>MKSYAAILFTFLYAVVFSNCTGTRPTNIGIREGRLADCPSTPNCVASHLSPNDTEHFIQALTYPGSAQDARTKLVGVIQSLPRTNIVTNKEDYIYAEFTSFTFRFVDDVEFYFPAGTKNIQVRSASRLGRSDFGVNRNRIEKIRGLFSN</sequence>
<dbReference type="AlphaFoldDB" id="A0A2M9ZN98"/>
<evidence type="ECO:0000313" key="1">
    <source>
        <dbReference type="EMBL" id="PJZ69571.1"/>
    </source>
</evidence>
<gene>
    <name evidence="1" type="ORF">CH360_09775</name>
    <name evidence="2" type="ORF">CH373_08630</name>
</gene>
<name>A0A2M9ZN98_9LEPT</name>